<evidence type="ECO:0000259" key="9">
    <source>
        <dbReference type="SMART" id="SM01138"/>
    </source>
</evidence>
<evidence type="ECO:0000256" key="2">
    <source>
        <dbReference type="ARBA" id="ARBA00010940"/>
    </source>
</evidence>
<dbReference type="SUPFAM" id="SSF144074">
    <property type="entry name" value="E2F-DP heterodimerization region"/>
    <property type="match status" value="1"/>
</dbReference>
<evidence type="ECO:0000313" key="13">
    <source>
        <dbReference type="WBParaSite" id="TREG1_16220.2"/>
    </source>
</evidence>
<dbReference type="SMART" id="SM01138">
    <property type="entry name" value="DP"/>
    <property type="match status" value="1"/>
</dbReference>
<dbReference type="WBParaSite" id="TREG1_16220.1">
    <property type="protein sequence ID" value="TREG1_16220.1"/>
    <property type="gene ID" value="TREG1_16220"/>
</dbReference>
<dbReference type="CDD" id="cd14458">
    <property type="entry name" value="DP_DD"/>
    <property type="match status" value="1"/>
</dbReference>
<dbReference type="Gene3D" id="1.20.140.80">
    <property type="entry name" value="Transcription factor DP"/>
    <property type="match status" value="1"/>
</dbReference>
<evidence type="ECO:0000256" key="1">
    <source>
        <dbReference type="ARBA" id="ARBA00004123"/>
    </source>
</evidence>
<dbReference type="Proteomes" id="UP000050795">
    <property type="component" value="Unassembled WGS sequence"/>
</dbReference>
<protein>
    <recommendedName>
        <fullName evidence="15">Transcription factor Dp-1</fullName>
    </recommendedName>
</protein>
<evidence type="ECO:0000256" key="6">
    <source>
        <dbReference type="ARBA" id="ARBA00023242"/>
    </source>
</evidence>
<feature type="compositionally biased region" description="Basic and acidic residues" evidence="8">
    <location>
        <begin position="709"/>
        <end position="719"/>
    </location>
</feature>
<feature type="compositionally biased region" description="Acidic residues" evidence="8">
    <location>
        <begin position="720"/>
        <end position="747"/>
    </location>
</feature>
<dbReference type="GO" id="GO:0000981">
    <property type="term" value="F:DNA-binding transcription factor activity, RNA polymerase II-specific"/>
    <property type="evidence" value="ECO:0007669"/>
    <property type="project" value="TreeGrafter"/>
</dbReference>
<dbReference type="Gene3D" id="1.10.10.10">
    <property type="entry name" value="Winged helix-like DNA-binding domain superfamily/Winged helix DNA-binding domain"/>
    <property type="match status" value="1"/>
</dbReference>
<dbReference type="FunFam" id="1.10.10.10:FF:000360">
    <property type="entry name" value="Transcription factor Dp-1, a"/>
    <property type="match status" value="1"/>
</dbReference>
<dbReference type="WBParaSite" id="TREG1_16220.6">
    <property type="protein sequence ID" value="TREG1_16220.6"/>
    <property type="gene ID" value="TREG1_16220"/>
</dbReference>
<dbReference type="InterPro" id="IPR038168">
    <property type="entry name" value="TF_DP_C_sf"/>
</dbReference>
<organism evidence="11 14">
    <name type="scientific">Trichobilharzia regenti</name>
    <name type="common">Nasal bird schistosome</name>
    <dbReference type="NCBI Taxonomy" id="157069"/>
    <lineage>
        <taxon>Eukaryota</taxon>
        <taxon>Metazoa</taxon>
        <taxon>Spiralia</taxon>
        <taxon>Lophotrochozoa</taxon>
        <taxon>Platyhelminthes</taxon>
        <taxon>Trematoda</taxon>
        <taxon>Digenea</taxon>
        <taxon>Strigeidida</taxon>
        <taxon>Schistosomatoidea</taxon>
        <taxon>Schistosomatidae</taxon>
        <taxon>Trichobilharzia</taxon>
    </lineage>
</organism>
<keyword evidence="4 7" id="KW-0238">DNA-binding</keyword>
<dbReference type="InterPro" id="IPR003316">
    <property type="entry name" value="E2F_WHTH_DNA-bd_dom"/>
</dbReference>
<name>A0AA85JDX6_TRIRE</name>
<keyword evidence="5 7" id="KW-0804">Transcription</keyword>
<dbReference type="PANTHER" id="PTHR12548:SF9">
    <property type="entry name" value="TRANSCRIPTION FACTOR DP"/>
    <property type="match status" value="1"/>
</dbReference>
<accession>A0AA85JDX6</accession>
<evidence type="ECO:0000256" key="7">
    <source>
        <dbReference type="RuleBase" id="RU003796"/>
    </source>
</evidence>
<feature type="region of interest" description="Disordered" evidence="8">
    <location>
        <begin position="653"/>
        <end position="686"/>
    </location>
</feature>
<evidence type="ECO:0000256" key="3">
    <source>
        <dbReference type="ARBA" id="ARBA00023015"/>
    </source>
</evidence>
<evidence type="ECO:0008006" key="15">
    <source>
        <dbReference type="Google" id="ProtNLM"/>
    </source>
</evidence>
<evidence type="ECO:0000313" key="11">
    <source>
        <dbReference type="Proteomes" id="UP000050795"/>
    </source>
</evidence>
<evidence type="ECO:0000256" key="5">
    <source>
        <dbReference type="ARBA" id="ARBA00023163"/>
    </source>
</evidence>
<comment type="subcellular location">
    <subcellularLocation>
        <location evidence="1 7">Nucleus</location>
    </subcellularLocation>
</comment>
<feature type="region of interest" description="Disordered" evidence="8">
    <location>
        <begin position="705"/>
        <end position="747"/>
    </location>
</feature>
<feature type="region of interest" description="Disordered" evidence="8">
    <location>
        <begin position="545"/>
        <end position="600"/>
    </location>
</feature>
<keyword evidence="3 7" id="KW-0805">Transcription regulation</keyword>
<evidence type="ECO:0000256" key="4">
    <source>
        <dbReference type="ARBA" id="ARBA00023125"/>
    </source>
</evidence>
<dbReference type="GO" id="GO:0051726">
    <property type="term" value="P:regulation of cell cycle"/>
    <property type="evidence" value="ECO:0007669"/>
    <property type="project" value="InterPro"/>
</dbReference>
<dbReference type="GO" id="GO:0005634">
    <property type="term" value="C:nucleus"/>
    <property type="evidence" value="ECO:0007669"/>
    <property type="project" value="UniProtKB-SubCell"/>
</dbReference>
<feature type="compositionally biased region" description="Polar residues" evidence="8">
    <location>
        <begin position="664"/>
        <end position="686"/>
    </location>
</feature>
<feature type="region of interest" description="Disordered" evidence="8">
    <location>
        <begin position="615"/>
        <end position="635"/>
    </location>
</feature>
<dbReference type="SMART" id="SM01372">
    <property type="entry name" value="E2F_TDP"/>
    <property type="match status" value="1"/>
</dbReference>
<dbReference type="InterPro" id="IPR015648">
    <property type="entry name" value="Transcrpt_fac_DP"/>
</dbReference>
<dbReference type="SUPFAM" id="SSF46785">
    <property type="entry name" value="Winged helix' DNA-binding domain"/>
    <property type="match status" value="1"/>
</dbReference>
<evidence type="ECO:0000259" key="10">
    <source>
        <dbReference type="SMART" id="SM01372"/>
    </source>
</evidence>
<dbReference type="AlphaFoldDB" id="A0AA85JDX6"/>
<sequence length="747" mass="81655">MDPYAVVSADMFDIPAAEQEITLGPTEQTVITEGTVSPGSVAQSVVSSVGTITVGAGGTLTLQNATGGQRGPRVIMLQRSGTGSLPTIPNATVQRAGIKALKIITMPGQGTTGKPIRAAVIPMHVLQRTVKVIPSGGQQTVNSSGITVTSSFPRVLTIRPQVSSGPTVLTGATTLTSVRPGTIIFSGTPTTQFTPPTIQYQNSEDIENQMVLTSGGELINGTPHGVITAPAGYYDTNMQTTTTAAGYEHPASPSGRESGDEQEQVTTSLKTNGLRRYARCVCNKVKEKGITSYSEVADELVHEYAAEHPMIPSEQLHYIQKNIRRRVYDALNVLMALNVLQKEKKEIRWVGLPVNMVEECRRLEEEREKRQVSLRNKTLEIQELIMQLIAFKNLVMRNKINERCRNRIVTESGDSCITINLDNGAPTVRNEKIPLPFLVISTHKKTVIDCNISNDKLEYLFNFDQAYEIRNEVDTLKRMGLMLRLGTVHCTQEEYNQCLELVPPSLRFYVEAIYERRQAIVPDFEALHQQRRLFVEARLAAASAVGQTEDSDPMGSGGHGGSVNMHQQLDHSGMGHSMRNSERSPLDTSTHYAGLFDTGNAGEGDMRQIYLNRSPDEEDGHLTGSVSNSGFVPGDTQHYARAAASRGYVVPGGPGGLLRHRQHTPSSGVPNILSRQFGNDGSSRLGSSTLVRTLISDTRELSASVMDVSNDHPMARSDDANDDLVDPDEMIEDHDDEDEDDDDMEDV</sequence>
<reference evidence="11" key="1">
    <citation type="submission" date="2022-06" db="EMBL/GenBank/DDBJ databases">
        <authorList>
            <person name="Berger JAMES D."/>
            <person name="Berger JAMES D."/>
        </authorList>
    </citation>
    <scope>NUCLEOTIDE SEQUENCE [LARGE SCALE GENOMIC DNA]</scope>
</reference>
<feature type="domain" description="Transcription factor DP C-terminal" evidence="9">
    <location>
        <begin position="358"/>
        <end position="519"/>
    </location>
</feature>
<dbReference type="InterPro" id="IPR037241">
    <property type="entry name" value="E2F-DP_heterodim"/>
</dbReference>
<evidence type="ECO:0000313" key="14">
    <source>
        <dbReference type="WBParaSite" id="TREG1_16220.6"/>
    </source>
</evidence>
<evidence type="ECO:0000256" key="8">
    <source>
        <dbReference type="SAM" id="MobiDB-lite"/>
    </source>
</evidence>
<feature type="region of interest" description="Disordered" evidence="8">
    <location>
        <begin position="245"/>
        <end position="269"/>
    </location>
</feature>
<dbReference type="InterPro" id="IPR036390">
    <property type="entry name" value="WH_DNA-bd_sf"/>
</dbReference>
<dbReference type="GO" id="GO:0000977">
    <property type="term" value="F:RNA polymerase II transcription regulatory region sequence-specific DNA binding"/>
    <property type="evidence" value="ECO:0007669"/>
    <property type="project" value="TreeGrafter"/>
</dbReference>
<dbReference type="WBParaSite" id="TREG1_16220.2">
    <property type="protein sequence ID" value="TREG1_16220.2"/>
    <property type="gene ID" value="TREG1_16220"/>
</dbReference>
<keyword evidence="6 7" id="KW-0539">Nucleus</keyword>
<keyword evidence="11" id="KW-1185">Reference proteome</keyword>
<evidence type="ECO:0000313" key="12">
    <source>
        <dbReference type="WBParaSite" id="TREG1_16220.1"/>
    </source>
</evidence>
<feature type="domain" description="E2F/DP family winged-helix DNA-binding" evidence="10">
    <location>
        <begin position="269"/>
        <end position="351"/>
    </location>
</feature>
<dbReference type="InterPro" id="IPR036388">
    <property type="entry name" value="WH-like_DNA-bd_sf"/>
</dbReference>
<dbReference type="Pfam" id="PF02319">
    <property type="entry name" value="WHD_E2F_TDP"/>
    <property type="match status" value="1"/>
</dbReference>
<dbReference type="WBParaSite" id="TREG1_16220.3">
    <property type="protein sequence ID" value="TREG1_16220.3"/>
    <property type="gene ID" value="TREG1_16220"/>
</dbReference>
<dbReference type="InterPro" id="IPR014889">
    <property type="entry name" value="Transc_factor_DP_C"/>
</dbReference>
<dbReference type="WBParaSite" id="TREG1_16220.5">
    <property type="protein sequence ID" value="TREG1_16220.5"/>
    <property type="gene ID" value="TREG1_16220"/>
</dbReference>
<comment type="similarity">
    <text evidence="2 7">Belongs to the E2F/DP family.</text>
</comment>
<dbReference type="WBParaSite" id="TREG1_16220.4">
    <property type="protein sequence ID" value="TREG1_16220.4"/>
    <property type="gene ID" value="TREG1_16220"/>
</dbReference>
<dbReference type="GO" id="GO:0005667">
    <property type="term" value="C:transcription regulator complex"/>
    <property type="evidence" value="ECO:0007669"/>
    <property type="project" value="InterPro"/>
</dbReference>
<reference evidence="12 13" key="2">
    <citation type="submission" date="2023-11" db="UniProtKB">
        <authorList>
            <consortium name="WormBaseParasite"/>
        </authorList>
    </citation>
    <scope>IDENTIFICATION</scope>
</reference>
<dbReference type="Pfam" id="PF08781">
    <property type="entry name" value="DP"/>
    <property type="match status" value="2"/>
</dbReference>
<proteinExistence type="inferred from homology"/>
<dbReference type="PANTHER" id="PTHR12548">
    <property type="entry name" value="TRANSCRIPTION FACTOR DP"/>
    <property type="match status" value="1"/>
</dbReference>